<keyword evidence="1" id="KW-0812">Transmembrane</keyword>
<keyword evidence="1" id="KW-0472">Membrane</keyword>
<sequence>MDSPPAVGSIVSSGTISCMQAVQELTPTVHGVTAQLCRRYSFIEPISFFTVQVRVEPIGIATSTKRVPRLLSRCLLLAWIRGVHTRKELARGAEAELTVDMNGDGDRRWHITSSKGYSECHSRQLVMSSEEADAHLIKLGPIGSHQIGLDETIHPSSPSTLPSFSSAIGGGDLGDRCWPSLSLSRRPVTSTWTDYSCFPGWDISCIGFWHIILSAIVFISIWIQLTYTGCLEHFMSKVLFVMHGRGEKEKRMMVWFIACILDLHRNRNDRLLDMLSSDIKEG</sequence>
<proteinExistence type="predicted"/>
<keyword evidence="1" id="KW-1133">Transmembrane helix</keyword>
<organism evidence="2">
    <name type="scientific">Ensete ventricosum</name>
    <name type="common">Abyssinian banana</name>
    <name type="synonym">Musa ensete</name>
    <dbReference type="NCBI Taxonomy" id="4639"/>
    <lineage>
        <taxon>Eukaryota</taxon>
        <taxon>Viridiplantae</taxon>
        <taxon>Streptophyta</taxon>
        <taxon>Embryophyta</taxon>
        <taxon>Tracheophyta</taxon>
        <taxon>Spermatophyta</taxon>
        <taxon>Magnoliopsida</taxon>
        <taxon>Liliopsida</taxon>
        <taxon>Zingiberales</taxon>
        <taxon>Musaceae</taxon>
        <taxon>Ensete</taxon>
    </lineage>
</organism>
<dbReference type="EMBL" id="KV875971">
    <property type="protein sequence ID" value="RZR73632.1"/>
    <property type="molecule type" value="Genomic_DNA"/>
</dbReference>
<evidence type="ECO:0000313" key="2">
    <source>
        <dbReference type="EMBL" id="RZR73632.1"/>
    </source>
</evidence>
<dbReference type="Proteomes" id="UP000290560">
    <property type="component" value="Unassembled WGS sequence"/>
</dbReference>
<name>A0A445MH86_ENSVE</name>
<gene>
    <name evidence="2" type="ORF">BHM03_00026536</name>
</gene>
<dbReference type="AlphaFoldDB" id="A0A445MH86"/>
<feature type="transmembrane region" description="Helical" evidence="1">
    <location>
        <begin position="206"/>
        <end position="227"/>
    </location>
</feature>
<evidence type="ECO:0000256" key="1">
    <source>
        <dbReference type="SAM" id="Phobius"/>
    </source>
</evidence>
<accession>A0A445MH86</accession>
<reference evidence="2" key="1">
    <citation type="journal article" date="2018" name="Data Brief">
        <title>Genome sequence data from 17 accessions of Ensete ventricosum, a staple food crop for millions in Ethiopia.</title>
        <authorList>
            <person name="Yemataw Z."/>
            <person name="Muzemil S."/>
            <person name="Ambachew D."/>
            <person name="Tripathi L."/>
            <person name="Tesfaye K."/>
            <person name="Chala A."/>
            <person name="Farbos A."/>
            <person name="O'Neill P."/>
            <person name="Moore K."/>
            <person name="Grant M."/>
            <person name="Studholme D.J."/>
        </authorList>
    </citation>
    <scope>NUCLEOTIDE SEQUENCE [LARGE SCALE GENOMIC DNA]</scope>
    <source>
        <tissue evidence="2">Leaf</tissue>
    </source>
</reference>
<protein>
    <submittedName>
        <fullName evidence="2">Uncharacterized protein</fullName>
    </submittedName>
</protein>